<dbReference type="Proteomes" id="UP000254640">
    <property type="component" value="Unassembled WGS sequence"/>
</dbReference>
<proteinExistence type="predicted"/>
<reference evidence="1 2" key="1">
    <citation type="submission" date="2018-06" db="EMBL/GenBank/DDBJ databases">
        <authorList>
            <consortium name="Pathogen Informatics"/>
            <person name="Doyle S."/>
        </authorList>
    </citation>
    <scope>NUCLEOTIDE SEQUENCE [LARGE SCALE GENOMIC DNA]</scope>
    <source>
        <strain evidence="1 2">NCTC9381</strain>
    </source>
</reference>
<gene>
    <name evidence="1" type="ORF">NCTC9381_02314</name>
</gene>
<sequence>MPTAFQVKGSFGLDESYFPDILKRLDEMIQWQN</sequence>
<accession>A0A379AFS1</accession>
<protein>
    <submittedName>
        <fullName evidence="1">Uncharacterized protein</fullName>
    </submittedName>
</protein>
<keyword evidence="2" id="KW-1185">Reference proteome</keyword>
<evidence type="ECO:0000313" key="1">
    <source>
        <dbReference type="EMBL" id="SUB16408.1"/>
    </source>
</evidence>
<name>A0A379AFS1_ENTAG</name>
<organism evidence="1 2">
    <name type="scientific">Enterobacter agglomerans</name>
    <name type="common">Erwinia herbicola</name>
    <name type="synonym">Pantoea agglomerans</name>
    <dbReference type="NCBI Taxonomy" id="549"/>
    <lineage>
        <taxon>Bacteria</taxon>
        <taxon>Pseudomonadati</taxon>
        <taxon>Pseudomonadota</taxon>
        <taxon>Gammaproteobacteria</taxon>
        <taxon>Enterobacterales</taxon>
        <taxon>Erwiniaceae</taxon>
        <taxon>Pantoea</taxon>
        <taxon>Pantoea agglomerans group</taxon>
    </lineage>
</organism>
<dbReference type="EMBL" id="UGSO01000001">
    <property type="protein sequence ID" value="SUB16408.1"/>
    <property type="molecule type" value="Genomic_DNA"/>
</dbReference>
<dbReference type="AlphaFoldDB" id="A0A379AFS1"/>
<evidence type="ECO:0000313" key="2">
    <source>
        <dbReference type="Proteomes" id="UP000254640"/>
    </source>
</evidence>